<proteinExistence type="predicted"/>
<dbReference type="InterPro" id="IPR008030">
    <property type="entry name" value="NmrA-like"/>
</dbReference>
<dbReference type="EC" id="1.6.5.2" evidence="2"/>
<organism evidence="2 3">
    <name type="scientific">Maribacter confluentis</name>
    <dbReference type="NCBI Taxonomy" id="1656093"/>
    <lineage>
        <taxon>Bacteria</taxon>
        <taxon>Pseudomonadati</taxon>
        <taxon>Bacteroidota</taxon>
        <taxon>Flavobacteriia</taxon>
        <taxon>Flavobacteriales</taxon>
        <taxon>Flavobacteriaceae</taxon>
        <taxon>Maribacter</taxon>
    </lineage>
</organism>
<keyword evidence="3" id="KW-1185">Reference proteome</keyword>
<reference evidence="2" key="1">
    <citation type="journal article" date="2014" name="Int. J. Syst. Evol. Microbiol.">
        <title>Complete genome of a new Firmicutes species belonging to the dominant human colonic microbiota ('Ruminococcus bicirculans') reveals two chromosomes and a selective capacity to utilize plant glucans.</title>
        <authorList>
            <consortium name="NISC Comparative Sequencing Program"/>
            <person name="Wegmann U."/>
            <person name="Louis P."/>
            <person name="Goesmann A."/>
            <person name="Henrissat B."/>
            <person name="Duncan S.H."/>
            <person name="Flint H.J."/>
        </authorList>
    </citation>
    <scope>NUCLEOTIDE SEQUENCE</scope>
    <source>
        <strain evidence="2">CECT 8869</strain>
    </source>
</reference>
<dbReference type="EMBL" id="JAUKUC010000001">
    <property type="protein sequence ID" value="MDO1513719.1"/>
    <property type="molecule type" value="Genomic_DNA"/>
</dbReference>
<comment type="caution">
    <text evidence="2">The sequence shown here is derived from an EMBL/GenBank/DDBJ whole genome shotgun (WGS) entry which is preliminary data.</text>
</comment>
<dbReference type="Gene3D" id="3.40.50.720">
    <property type="entry name" value="NAD(P)-binding Rossmann-like Domain"/>
    <property type="match status" value="1"/>
</dbReference>
<dbReference type="Pfam" id="PF05368">
    <property type="entry name" value="NmrA"/>
    <property type="match status" value="1"/>
</dbReference>
<dbReference type="GO" id="GO:0003955">
    <property type="term" value="F:NAD(P)H dehydrogenase (quinone) activity"/>
    <property type="evidence" value="ECO:0007669"/>
    <property type="project" value="UniProtKB-EC"/>
</dbReference>
<evidence type="ECO:0000313" key="3">
    <source>
        <dbReference type="Proteomes" id="UP001168579"/>
    </source>
</evidence>
<dbReference type="Gene3D" id="3.90.25.10">
    <property type="entry name" value="UDP-galactose 4-epimerase, domain 1"/>
    <property type="match status" value="1"/>
</dbReference>
<name>A0ABT8RTM9_9FLAO</name>
<dbReference type="InterPro" id="IPR052718">
    <property type="entry name" value="NmrA-type_oxidoreductase"/>
</dbReference>
<dbReference type="Proteomes" id="UP001168579">
    <property type="component" value="Unassembled WGS sequence"/>
</dbReference>
<gene>
    <name evidence="2" type="ORF">Q2T41_13730</name>
</gene>
<dbReference type="InterPro" id="IPR036291">
    <property type="entry name" value="NAD(P)-bd_dom_sf"/>
</dbReference>
<reference evidence="2" key="2">
    <citation type="submission" date="2023-06" db="EMBL/GenBank/DDBJ databases">
        <authorList>
            <person name="Lucena T."/>
            <person name="Sun Q."/>
        </authorList>
    </citation>
    <scope>NUCLEOTIDE SEQUENCE</scope>
    <source>
        <strain evidence="2">CECT 8869</strain>
    </source>
</reference>
<dbReference type="CDD" id="cd05269">
    <property type="entry name" value="TMR_SDR_a"/>
    <property type="match status" value="1"/>
</dbReference>
<keyword evidence="2" id="KW-0560">Oxidoreductase</keyword>
<feature type="domain" description="NmrA-like" evidence="1">
    <location>
        <begin position="5"/>
        <end position="274"/>
    </location>
</feature>
<dbReference type="SUPFAM" id="SSF51735">
    <property type="entry name" value="NAD(P)-binding Rossmann-fold domains"/>
    <property type="match status" value="1"/>
</dbReference>
<dbReference type="PANTHER" id="PTHR47129">
    <property type="entry name" value="QUINONE OXIDOREDUCTASE 2"/>
    <property type="match status" value="1"/>
</dbReference>
<dbReference type="RefSeq" id="WP_304436532.1">
    <property type="nucleotide sequence ID" value="NZ_JAUKUC010000001.1"/>
</dbReference>
<protein>
    <submittedName>
        <fullName evidence="2">SDR family oxidoreductase</fullName>
        <ecNumber evidence="2">1.6.5.2</ecNumber>
    </submittedName>
</protein>
<accession>A0ABT8RTM9</accession>
<sequence length="297" mass="32793">MGWIKKTMITGATGGLGSSVLKSLLETTDASNIGVLIRQDKSDSIKNYQSKGLDVRIGDYEDLDSLNNAFRDIKVLYFVSGSDIANRMAQHKNVVEAAKKAGIEHIVYTSTVRKDERNSAPLHVVVDAHRQTENWIKGSGIDYTILRHNLYAEVIPMFIGDKNQLLQTKSVYLPCGNGQVAFAPRKDLAQAAAIILSDPKSYTNRTLELNGSEKIGFSDVAKMLSEITQEPIQYISPGIAEFNGQMKKVGVPEPIIGMLSMFGEAISNGEFDQQTNDLETILGRRTQSLKDFLTEVY</sequence>
<dbReference type="PANTHER" id="PTHR47129:SF1">
    <property type="entry name" value="NMRA-LIKE DOMAIN-CONTAINING PROTEIN"/>
    <property type="match status" value="1"/>
</dbReference>
<evidence type="ECO:0000313" key="2">
    <source>
        <dbReference type="EMBL" id="MDO1513719.1"/>
    </source>
</evidence>
<evidence type="ECO:0000259" key="1">
    <source>
        <dbReference type="Pfam" id="PF05368"/>
    </source>
</evidence>